<dbReference type="RefSeq" id="WP_306681940.1">
    <property type="nucleotide sequence ID" value="NZ_JAVDBT010000035.1"/>
</dbReference>
<protein>
    <submittedName>
        <fullName evidence="5">ABC transporter substrate-binding protein</fullName>
    </submittedName>
</protein>
<evidence type="ECO:0000256" key="3">
    <source>
        <dbReference type="SAM" id="SignalP"/>
    </source>
</evidence>
<sequence>MRSITIPFAQGLLGKLALSVSVVAALTSLSSPAAWAEERALIIARDMDINSLDPHRAWCDTCQIYNTSVYEQLFTVGADNQLKPLLALSYESNADQTEFTFKLNPAAKFSDGSPVEAKDVVWTFQRLKNIKGSASFVADPIASMETPDAHTVIFKLVASNSEFPSLTAGQMSGILNSDVLIAQGAVADETAAEKDEAEGWMMTNSAGSGPFVLGAYEPNTELRLVRNDAYWGDAPGVPEVIFRQVKDAVSQAQMLQSGSVDLAMQIDPDTLKTLEGSDVVIYNKPSFNFVYLTLSPGAKDNEVALTPEVREAVSLAVNRAELIEFTLGGQGQPIATPIPLGFPGGDGHTMPEFNPEKAKELLAAAGHADGFAISAVYPDLNVYGVDFNLAMQKIQQDLSKVGIAVNLQPVPFPNWREQANGDGIPMSMVFFAPDFFGTSQYVDVFGLIEGSVWSNRASGGGEPIVNPNMAAVRDAALAAATPEEAAAKWFEAGEMMIEDRVILPLVSPDIILAHAPDLKGVRYSACCNLPLAEISIGE</sequence>
<dbReference type="PIRSF" id="PIRSF002741">
    <property type="entry name" value="MppA"/>
    <property type="match status" value="1"/>
</dbReference>
<dbReference type="SUPFAM" id="SSF53850">
    <property type="entry name" value="Periplasmic binding protein-like II"/>
    <property type="match status" value="1"/>
</dbReference>
<dbReference type="Gene3D" id="3.40.190.10">
    <property type="entry name" value="Periplasmic binding protein-like II"/>
    <property type="match status" value="1"/>
</dbReference>
<accession>A0ABU0W2I1</accession>
<name>A0ABU0W2I1_9RHOB</name>
<comment type="caution">
    <text evidence="5">The sequence shown here is derived from an EMBL/GenBank/DDBJ whole genome shotgun (WGS) entry which is preliminary data.</text>
</comment>
<organism evidence="5 6">
    <name type="scientific">Pseudogemmobacter lacusdianii</name>
    <dbReference type="NCBI Taxonomy" id="3069608"/>
    <lineage>
        <taxon>Bacteria</taxon>
        <taxon>Pseudomonadati</taxon>
        <taxon>Pseudomonadota</taxon>
        <taxon>Alphaproteobacteria</taxon>
        <taxon>Rhodobacterales</taxon>
        <taxon>Paracoccaceae</taxon>
        <taxon>Pseudogemmobacter</taxon>
    </lineage>
</organism>
<feature type="signal peptide" evidence="3">
    <location>
        <begin position="1"/>
        <end position="36"/>
    </location>
</feature>
<reference evidence="5 6" key="1">
    <citation type="submission" date="2023-08" db="EMBL/GenBank/DDBJ databases">
        <title>Characterization of two Paracoccaceae strains isolated from Phycosphere and proposal of Xinfangfangia lacusdiani sp. nov.</title>
        <authorList>
            <person name="Deng Y."/>
            <person name="Zhang Y.Q."/>
        </authorList>
    </citation>
    <scope>NUCLEOTIDE SEQUENCE [LARGE SCALE GENOMIC DNA]</scope>
    <source>
        <strain evidence="5 6">CPCC 101601</strain>
    </source>
</reference>
<dbReference type="Proteomes" id="UP001239680">
    <property type="component" value="Unassembled WGS sequence"/>
</dbReference>
<dbReference type="Gene3D" id="3.90.76.10">
    <property type="entry name" value="Dipeptide-binding Protein, Domain 1"/>
    <property type="match status" value="1"/>
</dbReference>
<dbReference type="EMBL" id="JAVDBT010000035">
    <property type="protein sequence ID" value="MDQ2068229.1"/>
    <property type="molecule type" value="Genomic_DNA"/>
</dbReference>
<feature type="chain" id="PRO_5045881641" evidence="3">
    <location>
        <begin position="37"/>
        <end position="538"/>
    </location>
</feature>
<gene>
    <name evidence="5" type="ORF">Q9295_17860</name>
</gene>
<keyword evidence="6" id="KW-1185">Reference proteome</keyword>
<feature type="domain" description="Solute-binding protein family 5" evidence="4">
    <location>
        <begin position="82"/>
        <end position="445"/>
    </location>
</feature>
<comment type="subcellular location">
    <subcellularLocation>
        <location evidence="1">Periplasm</location>
    </subcellularLocation>
</comment>
<evidence type="ECO:0000256" key="1">
    <source>
        <dbReference type="ARBA" id="ARBA00004418"/>
    </source>
</evidence>
<dbReference type="Gene3D" id="3.10.105.10">
    <property type="entry name" value="Dipeptide-binding Protein, Domain 3"/>
    <property type="match status" value="1"/>
</dbReference>
<evidence type="ECO:0000313" key="5">
    <source>
        <dbReference type="EMBL" id="MDQ2068229.1"/>
    </source>
</evidence>
<dbReference type="CDD" id="cd08512">
    <property type="entry name" value="PBP2_NikA_DppA_OppA_like_7"/>
    <property type="match status" value="1"/>
</dbReference>
<evidence type="ECO:0000259" key="4">
    <source>
        <dbReference type="Pfam" id="PF00496"/>
    </source>
</evidence>
<dbReference type="InterPro" id="IPR039424">
    <property type="entry name" value="SBP_5"/>
</dbReference>
<keyword evidence="3" id="KW-0732">Signal</keyword>
<dbReference type="PANTHER" id="PTHR30290">
    <property type="entry name" value="PERIPLASMIC BINDING COMPONENT OF ABC TRANSPORTER"/>
    <property type="match status" value="1"/>
</dbReference>
<evidence type="ECO:0000313" key="6">
    <source>
        <dbReference type="Proteomes" id="UP001239680"/>
    </source>
</evidence>
<proteinExistence type="inferred from homology"/>
<dbReference type="InterPro" id="IPR000914">
    <property type="entry name" value="SBP_5_dom"/>
</dbReference>
<evidence type="ECO:0000256" key="2">
    <source>
        <dbReference type="ARBA" id="ARBA00005695"/>
    </source>
</evidence>
<comment type="similarity">
    <text evidence="2">Belongs to the bacterial solute-binding protein 5 family.</text>
</comment>
<dbReference type="Pfam" id="PF00496">
    <property type="entry name" value="SBP_bac_5"/>
    <property type="match status" value="1"/>
</dbReference>
<dbReference type="InterPro" id="IPR030678">
    <property type="entry name" value="Peptide/Ni-bd"/>
</dbReference>